<dbReference type="GO" id="GO:0006508">
    <property type="term" value="P:proteolysis"/>
    <property type="evidence" value="ECO:0007669"/>
    <property type="project" value="UniProtKB-KW"/>
</dbReference>
<proteinExistence type="predicted"/>
<dbReference type="PROSITE" id="PS01186">
    <property type="entry name" value="EGF_2"/>
    <property type="match status" value="1"/>
</dbReference>
<gene>
    <name evidence="15" type="ORF">Q5P01_017365</name>
</gene>
<evidence type="ECO:0000256" key="9">
    <source>
        <dbReference type="ARBA" id="ARBA00023180"/>
    </source>
</evidence>
<evidence type="ECO:0008006" key="17">
    <source>
        <dbReference type="Google" id="ProtNLM"/>
    </source>
</evidence>
<dbReference type="SUPFAM" id="SSF57196">
    <property type="entry name" value="EGF/Laminin"/>
    <property type="match status" value="1"/>
</dbReference>
<dbReference type="CDD" id="cd00054">
    <property type="entry name" value="EGF_CA"/>
    <property type="match status" value="1"/>
</dbReference>
<evidence type="ECO:0000259" key="12">
    <source>
        <dbReference type="PROSITE" id="PS50026"/>
    </source>
</evidence>
<dbReference type="InterPro" id="IPR012224">
    <property type="entry name" value="Pept_S1A_FX"/>
</dbReference>
<keyword evidence="16" id="KW-1185">Reference proteome</keyword>
<feature type="compositionally biased region" description="Polar residues" evidence="11">
    <location>
        <begin position="18"/>
        <end position="42"/>
    </location>
</feature>
<dbReference type="Pfam" id="PF00089">
    <property type="entry name" value="Trypsin"/>
    <property type="match status" value="1"/>
</dbReference>
<keyword evidence="9" id="KW-0325">Glycoprotein</keyword>
<evidence type="ECO:0000256" key="11">
    <source>
        <dbReference type="SAM" id="MobiDB-lite"/>
    </source>
</evidence>
<dbReference type="Pfam" id="PF00008">
    <property type="entry name" value="EGF"/>
    <property type="match status" value="1"/>
</dbReference>
<evidence type="ECO:0000256" key="7">
    <source>
        <dbReference type="ARBA" id="ARBA00022837"/>
    </source>
</evidence>
<dbReference type="PROSITE" id="PS00010">
    <property type="entry name" value="ASX_HYDROXYL"/>
    <property type="match status" value="1"/>
</dbReference>
<keyword evidence="5" id="KW-0645">Protease</keyword>
<dbReference type="PIRSF" id="PIRSF001143">
    <property type="entry name" value="Factor_X"/>
    <property type="match status" value="1"/>
</dbReference>
<dbReference type="PROSITE" id="PS50998">
    <property type="entry name" value="GLA_2"/>
    <property type="match status" value="1"/>
</dbReference>
<dbReference type="InterPro" id="IPR001881">
    <property type="entry name" value="EGF-like_Ca-bd_dom"/>
</dbReference>
<dbReference type="SMART" id="SM00181">
    <property type="entry name" value="EGF"/>
    <property type="match status" value="2"/>
</dbReference>
<dbReference type="InterPro" id="IPR000294">
    <property type="entry name" value="GLA_domain"/>
</dbReference>
<keyword evidence="4 10" id="KW-0245">EGF-like domain</keyword>
<dbReference type="InterPro" id="IPR000742">
    <property type="entry name" value="EGF"/>
</dbReference>
<dbReference type="SUPFAM" id="SSF50494">
    <property type="entry name" value="Trypsin-like serine proteases"/>
    <property type="match status" value="1"/>
</dbReference>
<dbReference type="CDD" id="cd00190">
    <property type="entry name" value="Tryp_SPc"/>
    <property type="match status" value="1"/>
</dbReference>
<dbReference type="InterPro" id="IPR000152">
    <property type="entry name" value="EGF-type_Asp/Asn_hydroxyl_site"/>
</dbReference>
<dbReference type="InterPro" id="IPR043504">
    <property type="entry name" value="Peptidase_S1_PA_chymotrypsin"/>
</dbReference>
<dbReference type="GO" id="GO:0004252">
    <property type="term" value="F:serine-type endopeptidase activity"/>
    <property type="evidence" value="ECO:0007669"/>
    <property type="project" value="InterPro"/>
</dbReference>
<accession>A0AA88MBD8</accession>
<dbReference type="Gene3D" id="2.10.25.10">
    <property type="entry name" value="Laminin"/>
    <property type="match status" value="2"/>
</dbReference>
<evidence type="ECO:0000256" key="10">
    <source>
        <dbReference type="PROSITE-ProRule" id="PRU00076"/>
    </source>
</evidence>
<evidence type="ECO:0000256" key="1">
    <source>
        <dbReference type="ARBA" id="ARBA00004613"/>
    </source>
</evidence>
<dbReference type="Pfam" id="PF14670">
    <property type="entry name" value="FXa_inhibition"/>
    <property type="match status" value="1"/>
</dbReference>
<comment type="caution">
    <text evidence="10">Lacks conserved residue(s) required for the propagation of feature annotation.</text>
</comment>
<evidence type="ECO:0000256" key="6">
    <source>
        <dbReference type="ARBA" id="ARBA00022801"/>
    </source>
</evidence>
<feature type="disulfide bond" evidence="10">
    <location>
        <begin position="162"/>
        <end position="171"/>
    </location>
</feature>
<dbReference type="InterPro" id="IPR050442">
    <property type="entry name" value="Peptidase_S1_coag_factors"/>
</dbReference>
<evidence type="ECO:0000259" key="13">
    <source>
        <dbReference type="PROSITE" id="PS50240"/>
    </source>
</evidence>
<dbReference type="AlphaFoldDB" id="A0AA88MBD8"/>
<feature type="domain" description="Peptidase S1" evidence="13">
    <location>
        <begin position="240"/>
        <end position="470"/>
    </location>
</feature>
<keyword evidence="2" id="KW-0301">Gamma-carboxyglutamic acid</keyword>
<reference evidence="15" key="1">
    <citation type="submission" date="2023-07" db="EMBL/GenBank/DDBJ databases">
        <title>Chromosome-level Genome Assembly of Striped Snakehead (Channa striata).</title>
        <authorList>
            <person name="Liu H."/>
        </authorList>
    </citation>
    <scope>NUCLEOTIDE SEQUENCE</scope>
    <source>
        <strain evidence="15">Gz</strain>
        <tissue evidence="15">Muscle</tissue>
    </source>
</reference>
<keyword evidence="7" id="KW-0106">Calcium</keyword>
<dbReference type="SMART" id="SM00179">
    <property type="entry name" value="EGF_CA"/>
    <property type="match status" value="2"/>
</dbReference>
<dbReference type="PROSITE" id="PS50240">
    <property type="entry name" value="TRYPSIN_DOM"/>
    <property type="match status" value="1"/>
</dbReference>
<dbReference type="InterPro" id="IPR017857">
    <property type="entry name" value="Coagulation_fac-like_Gla_dom"/>
</dbReference>
<dbReference type="InterPro" id="IPR001254">
    <property type="entry name" value="Trypsin_dom"/>
</dbReference>
<dbReference type="InterPro" id="IPR018097">
    <property type="entry name" value="EGF_Ca-bd_CS"/>
</dbReference>
<comment type="caution">
    <text evidence="15">The sequence shown here is derived from an EMBL/GenBank/DDBJ whole genome shotgun (WGS) entry which is preliminary data.</text>
</comment>
<dbReference type="Gene3D" id="2.40.10.10">
    <property type="entry name" value="Trypsin-like serine proteases"/>
    <property type="match status" value="2"/>
</dbReference>
<dbReference type="GO" id="GO:0005615">
    <property type="term" value="C:extracellular space"/>
    <property type="evidence" value="ECO:0007669"/>
    <property type="project" value="TreeGrafter"/>
</dbReference>
<dbReference type="GO" id="GO:0005509">
    <property type="term" value="F:calcium ion binding"/>
    <property type="evidence" value="ECO:0007669"/>
    <property type="project" value="InterPro"/>
</dbReference>
<dbReference type="SMART" id="SM00069">
    <property type="entry name" value="GLA"/>
    <property type="match status" value="1"/>
</dbReference>
<evidence type="ECO:0000256" key="8">
    <source>
        <dbReference type="ARBA" id="ARBA00023157"/>
    </source>
</evidence>
<dbReference type="PROSITE" id="PS00022">
    <property type="entry name" value="EGF_1"/>
    <property type="match status" value="1"/>
</dbReference>
<dbReference type="Proteomes" id="UP001187415">
    <property type="component" value="Unassembled WGS sequence"/>
</dbReference>
<evidence type="ECO:0000256" key="2">
    <source>
        <dbReference type="ARBA" id="ARBA00022479"/>
    </source>
</evidence>
<name>A0AA88MBD8_CHASR</name>
<dbReference type="PROSITE" id="PS01187">
    <property type="entry name" value="EGF_CA"/>
    <property type="match status" value="1"/>
</dbReference>
<dbReference type="PROSITE" id="PS50026">
    <property type="entry name" value="EGF_3"/>
    <property type="match status" value="1"/>
</dbReference>
<evidence type="ECO:0000313" key="15">
    <source>
        <dbReference type="EMBL" id="KAK2833476.1"/>
    </source>
</evidence>
<dbReference type="PANTHER" id="PTHR24278:SF33">
    <property type="entry name" value="PROTEIN Z, VITAMIN K-DEPENDENT PLASMA GLYCOPROTEIN A"/>
    <property type="match status" value="1"/>
</dbReference>
<feature type="domain" description="Gla" evidence="14">
    <location>
        <begin position="101"/>
        <end position="136"/>
    </location>
</feature>
<dbReference type="PANTHER" id="PTHR24278">
    <property type="entry name" value="COAGULATION FACTOR"/>
    <property type="match status" value="1"/>
</dbReference>
<evidence type="ECO:0000256" key="3">
    <source>
        <dbReference type="ARBA" id="ARBA00022525"/>
    </source>
</evidence>
<evidence type="ECO:0000256" key="5">
    <source>
        <dbReference type="ARBA" id="ARBA00022670"/>
    </source>
</evidence>
<sequence>MELLGMPQEQLGAGPGQAGTSIQSGAEFTSQQHRQPITDSGSRSTFIMRSATTSATLLCVLAGAVAAIQAPQTVFLDKQQASSMITRQKRSVDGSNPAASSSLEQVCMERVCTYEEARKFFQDSYRTDIFWSVYIDGDQCADNPCKNGAMCSDSVGGYDCVCKSGFAGVHCEKDQTLCPLEKNKGCSQFCKPGYTSYECSCTRGWKLSRTDKNKCEPAVTFPCGKLNNLRQWEDRQSSNIRSNYEGLSCLSTECPWQALLKSSESAGFCSGVILKENLVLTLAQCANRYTSFNVAVGKRSTDDEEGVQTLEVKLVHLHPRFVDGRPENDLAVIELRDRITLKKNVIPACLPERDFAESVLMTGEFPTVVTGWKKQEESFQGPLTFNSLAYSRLPECLETHPNIMTNKMGCTSARTNADCTMSSGSPLLTLYRDVFFLTGVVSYPVGVDCTKGYIFQKVSRHLGWLKTIMESR</sequence>
<dbReference type="EMBL" id="JAUPFM010000013">
    <property type="protein sequence ID" value="KAK2833476.1"/>
    <property type="molecule type" value="Genomic_DNA"/>
</dbReference>
<evidence type="ECO:0000259" key="14">
    <source>
        <dbReference type="PROSITE" id="PS50998"/>
    </source>
</evidence>
<dbReference type="GO" id="GO:0007596">
    <property type="term" value="P:blood coagulation"/>
    <property type="evidence" value="ECO:0007669"/>
    <property type="project" value="InterPro"/>
</dbReference>
<feature type="domain" description="EGF-like" evidence="12">
    <location>
        <begin position="136"/>
        <end position="172"/>
    </location>
</feature>
<protein>
    <recommendedName>
        <fullName evidence="17">Coagulation factor X</fullName>
    </recommendedName>
</protein>
<dbReference type="FunFam" id="2.10.25.10:FF:000950">
    <property type="entry name" value="Protein Z, vitamin K-dependent plasma glycoprotein a"/>
    <property type="match status" value="1"/>
</dbReference>
<dbReference type="PRINTS" id="PR00010">
    <property type="entry name" value="EGFBLOOD"/>
</dbReference>
<dbReference type="InterPro" id="IPR009003">
    <property type="entry name" value="Peptidase_S1_PA"/>
</dbReference>
<dbReference type="Pfam" id="PF00594">
    <property type="entry name" value="Gla"/>
    <property type="match status" value="1"/>
</dbReference>
<feature type="region of interest" description="Disordered" evidence="11">
    <location>
        <begin position="1"/>
        <end position="42"/>
    </location>
</feature>
<dbReference type="Gene3D" id="4.10.740.10">
    <property type="entry name" value="Coagulation Factor IX"/>
    <property type="match status" value="1"/>
</dbReference>
<keyword evidence="3" id="KW-0964">Secreted</keyword>
<dbReference type="SMART" id="SM00020">
    <property type="entry name" value="Tryp_SPc"/>
    <property type="match status" value="1"/>
</dbReference>
<comment type="subcellular location">
    <subcellularLocation>
        <location evidence="1">Secreted</location>
    </subcellularLocation>
</comment>
<evidence type="ECO:0000313" key="16">
    <source>
        <dbReference type="Proteomes" id="UP001187415"/>
    </source>
</evidence>
<organism evidence="15 16">
    <name type="scientific">Channa striata</name>
    <name type="common">Snakehead murrel</name>
    <name type="synonym">Ophicephalus striatus</name>
    <dbReference type="NCBI Taxonomy" id="64152"/>
    <lineage>
        <taxon>Eukaryota</taxon>
        <taxon>Metazoa</taxon>
        <taxon>Chordata</taxon>
        <taxon>Craniata</taxon>
        <taxon>Vertebrata</taxon>
        <taxon>Euteleostomi</taxon>
        <taxon>Actinopterygii</taxon>
        <taxon>Neopterygii</taxon>
        <taxon>Teleostei</taxon>
        <taxon>Neoteleostei</taxon>
        <taxon>Acanthomorphata</taxon>
        <taxon>Anabantaria</taxon>
        <taxon>Anabantiformes</taxon>
        <taxon>Channoidei</taxon>
        <taxon>Channidae</taxon>
        <taxon>Channa</taxon>
    </lineage>
</organism>
<keyword evidence="6" id="KW-0378">Hydrolase</keyword>
<dbReference type="InterPro" id="IPR035972">
    <property type="entry name" value="GLA-like_dom_SF"/>
</dbReference>
<evidence type="ECO:0000256" key="4">
    <source>
        <dbReference type="ARBA" id="ARBA00022536"/>
    </source>
</evidence>
<dbReference type="SUPFAM" id="SSF57630">
    <property type="entry name" value="GLA-domain"/>
    <property type="match status" value="1"/>
</dbReference>
<keyword evidence="8 10" id="KW-1015">Disulfide bond</keyword>
<dbReference type="FunFam" id="2.10.25.10:FF:000671">
    <property type="entry name" value="Protein Z, vitamin K-dependent plasma glycoprotein a"/>
    <property type="match status" value="1"/>
</dbReference>